<keyword evidence="4" id="KW-0378">Hydrolase</keyword>
<evidence type="ECO:0000313" key="4">
    <source>
        <dbReference type="EMBL" id="MFB9376538.1"/>
    </source>
</evidence>
<reference evidence="4 5" key="1">
    <citation type="submission" date="2024-09" db="EMBL/GenBank/DDBJ databases">
        <authorList>
            <person name="Sun Q."/>
            <person name="Mori K."/>
        </authorList>
    </citation>
    <scope>NUCLEOTIDE SEQUENCE [LARGE SCALE GENOMIC DNA]</scope>
    <source>
        <strain evidence="4 5">TISTR 1856</strain>
    </source>
</reference>
<protein>
    <submittedName>
        <fullName evidence="4">Alpha/beta fold hydrolase</fullName>
    </submittedName>
</protein>
<dbReference type="EMBL" id="JBHMDM010000003">
    <property type="protein sequence ID" value="MFB9376538.1"/>
    <property type="molecule type" value="Genomic_DNA"/>
</dbReference>
<dbReference type="Gene3D" id="3.40.50.1820">
    <property type="entry name" value="alpha/beta hydrolase"/>
    <property type="match status" value="1"/>
</dbReference>
<evidence type="ECO:0000256" key="1">
    <source>
        <dbReference type="SAM" id="MobiDB-lite"/>
    </source>
</evidence>
<accession>A0ABV5LR76</accession>
<feature type="region of interest" description="Disordered" evidence="1">
    <location>
        <begin position="1"/>
        <end position="21"/>
    </location>
</feature>
<dbReference type="InterPro" id="IPR042099">
    <property type="entry name" value="ANL_N_sf"/>
</dbReference>
<name>A0ABV5LR76_9ACTN</name>
<evidence type="ECO:0000259" key="2">
    <source>
        <dbReference type="Pfam" id="PF00501"/>
    </source>
</evidence>
<dbReference type="Gene3D" id="3.40.50.12780">
    <property type="entry name" value="N-terminal domain of ligase-like"/>
    <property type="match status" value="1"/>
</dbReference>
<dbReference type="Proteomes" id="UP001589748">
    <property type="component" value="Unassembled WGS sequence"/>
</dbReference>
<dbReference type="PRINTS" id="PR00111">
    <property type="entry name" value="ABHYDROLASE"/>
</dbReference>
<dbReference type="SUPFAM" id="SSF56801">
    <property type="entry name" value="Acetyl-CoA synthetase-like"/>
    <property type="match status" value="1"/>
</dbReference>
<dbReference type="SUPFAM" id="SSF53474">
    <property type="entry name" value="alpha/beta-Hydrolases"/>
    <property type="match status" value="1"/>
</dbReference>
<dbReference type="PROSITE" id="PS00455">
    <property type="entry name" value="AMP_BINDING"/>
    <property type="match status" value="1"/>
</dbReference>
<evidence type="ECO:0000313" key="5">
    <source>
        <dbReference type="Proteomes" id="UP001589748"/>
    </source>
</evidence>
<proteinExistence type="predicted"/>
<keyword evidence="5" id="KW-1185">Reference proteome</keyword>
<sequence length="896" mass="93134">MTSRSRTAPAQLPPPGLPGLDPGWSRLVRAVDAHGVERTWHVLDTRAGSDETAPRATIVCVHGNPTWSYLWRDLLRAGSAVGYRVIALDHLEMGFSERTGLHRRLADRVAELDAVVAALQVSGETVVVGHDWGGVVASAWATSPHAAPLEVTSLVLTNTGVTLPTDAAAPGPVRLARTPGVLPLVTSRTEAFLRTTLAIARPALADDVAAAYRAPYLSVERRLGIEDFVADIPVGAGHPTRPVFEAAAERLGRFDRPTLLLWGPNDPVFGEKFLRDLRGRLPGADVHRFAEAGHLVVEDADVAGTVLRWLDRRTDTGAPEGHDDDVAPIDLWSQLLQRKDSDEPAVVEVQPDGSARRIGWSLLARRVDEIAAGLLAQGVRPGQRISLLVPPGADLTAVVYATLRIGAVGVVADAGLGVRGLTRAVTSSGVDAVIGVPKALAAARALRWPGRRIAAGPVPDAVLRAVGASTTVSDLARTGARRLAEGAVLPPAPGPEAQAVVLFTSGSTGPAKGVVYNHEQLARLAQAMGATIRIGPGAGLVSAFAPFALLGPALGATCVVPAMDVTRPSTLTARALAAAVAASGSTSVFLSPAALVNVLATEDDLDPADRRALGEVEVLLSAGAPVPTPLLQRVARLMPKADPRTPYGATEVLPATDVGLSDILEAGLGEGICVGRPVAGTTVAIAPLDDAGVPGADLVTTPGVTGEVVVGGAHVKDHYDQLWLTQADSVAVGSVAGPDGGPRARRWHRTGDVGHLDDEGRVWIEGRLAHVVRTPAGVLTPVGPEQRAETVPGIARAALVGIGPEHARQVAVVAEAGGADAGDVEPVARTTVATPELSEAVRLATGLPLVAVLLVPALPTDVRHNSKIDRVRVAAWAERVLAGERTEPLVRKGWRR</sequence>
<dbReference type="PANTHER" id="PTHR43767:SF1">
    <property type="entry name" value="NONRIBOSOMAL PEPTIDE SYNTHASE PES1 (EUROFUNG)-RELATED"/>
    <property type="match status" value="1"/>
</dbReference>
<dbReference type="RefSeq" id="WP_380138183.1">
    <property type="nucleotide sequence ID" value="NZ_JBHLUI010000009.1"/>
</dbReference>
<dbReference type="InterPro" id="IPR000073">
    <property type="entry name" value="AB_hydrolase_1"/>
</dbReference>
<dbReference type="InterPro" id="IPR020845">
    <property type="entry name" value="AMP-binding_CS"/>
</dbReference>
<dbReference type="Pfam" id="PF00501">
    <property type="entry name" value="AMP-binding"/>
    <property type="match status" value="1"/>
</dbReference>
<dbReference type="InterPro" id="IPR050237">
    <property type="entry name" value="ATP-dep_AMP-bd_enzyme"/>
</dbReference>
<dbReference type="Pfam" id="PF00561">
    <property type="entry name" value="Abhydrolase_1"/>
    <property type="match status" value="1"/>
</dbReference>
<dbReference type="PANTHER" id="PTHR43767">
    <property type="entry name" value="LONG-CHAIN-FATTY-ACID--COA LIGASE"/>
    <property type="match status" value="1"/>
</dbReference>
<evidence type="ECO:0000259" key="3">
    <source>
        <dbReference type="Pfam" id="PF00561"/>
    </source>
</evidence>
<comment type="caution">
    <text evidence="4">The sequence shown here is derived from an EMBL/GenBank/DDBJ whole genome shotgun (WGS) entry which is preliminary data.</text>
</comment>
<feature type="domain" description="AB hydrolase-1" evidence="3">
    <location>
        <begin position="57"/>
        <end position="300"/>
    </location>
</feature>
<dbReference type="InterPro" id="IPR029058">
    <property type="entry name" value="AB_hydrolase_fold"/>
</dbReference>
<organism evidence="4 5">
    <name type="scientific">Kineococcus gynurae</name>
    <dbReference type="NCBI Taxonomy" id="452979"/>
    <lineage>
        <taxon>Bacteria</taxon>
        <taxon>Bacillati</taxon>
        <taxon>Actinomycetota</taxon>
        <taxon>Actinomycetes</taxon>
        <taxon>Kineosporiales</taxon>
        <taxon>Kineosporiaceae</taxon>
        <taxon>Kineococcus</taxon>
    </lineage>
</organism>
<feature type="domain" description="AMP-dependent synthetase/ligase" evidence="2">
    <location>
        <begin position="339"/>
        <end position="716"/>
    </location>
</feature>
<gene>
    <name evidence="4" type="ORF">ACFFVI_06120</name>
</gene>
<dbReference type="GO" id="GO:0016787">
    <property type="term" value="F:hydrolase activity"/>
    <property type="evidence" value="ECO:0007669"/>
    <property type="project" value="UniProtKB-KW"/>
</dbReference>
<dbReference type="InterPro" id="IPR000873">
    <property type="entry name" value="AMP-dep_synth/lig_dom"/>
</dbReference>